<dbReference type="GeneID" id="35767250"/>
<evidence type="ECO:0000313" key="4">
    <source>
        <dbReference type="EMBL" id="QPS01408.1"/>
    </source>
</evidence>
<keyword evidence="1" id="KW-0472">Membrane</keyword>
<dbReference type="GO" id="GO:0016787">
    <property type="term" value="F:hydrolase activity"/>
    <property type="evidence" value="ECO:0007669"/>
    <property type="project" value="UniProtKB-KW"/>
</dbReference>
<keyword evidence="1" id="KW-1133">Transmembrane helix</keyword>
<feature type="transmembrane region" description="Helical" evidence="1">
    <location>
        <begin position="15"/>
        <end position="35"/>
    </location>
</feature>
<dbReference type="AlphaFoldDB" id="A0A0X8FDR7"/>
<keyword evidence="4" id="KW-0378">Hydrolase</keyword>
<reference evidence="3" key="2">
    <citation type="submission" date="2022-09" db="EMBL/GenBank/DDBJ databases">
        <title>Aerococcus urinae taxonomy study.</title>
        <authorList>
            <person name="Christensen J."/>
            <person name="Senneby E."/>
        </authorList>
    </citation>
    <scope>NUCLEOTIDE SEQUENCE</scope>
    <source>
        <strain evidence="3">NLD-066-U95</strain>
    </source>
</reference>
<dbReference type="EMBL" id="CP065662">
    <property type="protein sequence ID" value="QPS01408.1"/>
    <property type="molecule type" value="Genomic_DNA"/>
</dbReference>
<organism evidence="4 5">
    <name type="scientific">Aerococcus urinae</name>
    <dbReference type="NCBI Taxonomy" id="1376"/>
    <lineage>
        <taxon>Bacteria</taxon>
        <taxon>Bacillati</taxon>
        <taxon>Bacillota</taxon>
        <taxon>Bacilli</taxon>
        <taxon>Lactobacillales</taxon>
        <taxon>Aerococcaceae</taxon>
        <taxon>Aerococcus</taxon>
    </lineage>
</organism>
<dbReference type="RefSeq" id="WP_060777761.1">
    <property type="nucleotide sequence ID" value="NZ_CAJHLF010000001.1"/>
</dbReference>
<feature type="domain" description="DUF4015" evidence="2">
    <location>
        <begin position="106"/>
        <end position="431"/>
    </location>
</feature>
<dbReference type="Gene3D" id="3.20.20.80">
    <property type="entry name" value="Glycosidases"/>
    <property type="match status" value="1"/>
</dbReference>
<evidence type="ECO:0000256" key="1">
    <source>
        <dbReference type="SAM" id="Phobius"/>
    </source>
</evidence>
<keyword evidence="1" id="KW-0812">Transmembrane</keyword>
<evidence type="ECO:0000313" key="5">
    <source>
        <dbReference type="Proteomes" id="UP000594771"/>
    </source>
</evidence>
<evidence type="ECO:0000313" key="6">
    <source>
        <dbReference type="Proteomes" id="UP001069145"/>
    </source>
</evidence>
<dbReference type="PANTHER" id="PTHR43405">
    <property type="entry name" value="GLYCOSYL HYDROLASE DIGH"/>
    <property type="match status" value="1"/>
</dbReference>
<reference evidence="4 5" key="1">
    <citation type="submission" date="2020-12" db="EMBL/GenBank/DDBJ databases">
        <title>FDA dAtabase for Regulatory Grade micrObial Sequences (FDA-ARGOS): Supporting development and validation of Infectious Disease Dx tests.</title>
        <authorList>
            <person name="Sproer C."/>
            <person name="Gronow S."/>
            <person name="Severitt S."/>
            <person name="Schroder I."/>
            <person name="Tallon L."/>
            <person name="Sadzewicz L."/>
            <person name="Zhao X."/>
            <person name="Boylan J."/>
            <person name="Ott S."/>
            <person name="Bowen H."/>
            <person name="Vavikolanu K."/>
            <person name="Mehta A."/>
            <person name="Aluvathingal J."/>
            <person name="Nadendla S."/>
            <person name="Lowell S."/>
            <person name="Myers T."/>
            <person name="Yan Y."/>
            <person name="Sichtig H."/>
        </authorList>
    </citation>
    <scope>NUCLEOTIDE SEQUENCE [LARGE SCALE GENOMIC DNA]</scope>
    <source>
        <strain evidence="4 5">FDAARGOS_911</strain>
    </source>
</reference>
<dbReference type="PANTHER" id="PTHR43405:SF1">
    <property type="entry name" value="GLYCOSYL HYDROLASE DIGH"/>
    <property type="match status" value="1"/>
</dbReference>
<evidence type="ECO:0000313" key="3">
    <source>
        <dbReference type="EMBL" id="MCY3053621.1"/>
    </source>
</evidence>
<dbReference type="Proteomes" id="UP000594771">
    <property type="component" value="Chromosome"/>
</dbReference>
<dbReference type="SUPFAM" id="SSF51445">
    <property type="entry name" value="(Trans)glycosidases"/>
    <property type="match status" value="1"/>
</dbReference>
<dbReference type="OrthoDB" id="9774125at2"/>
<keyword evidence="6" id="KW-1185">Reference proteome</keyword>
<dbReference type="KEGG" id="aun:AWM73_01495"/>
<evidence type="ECO:0000259" key="2">
    <source>
        <dbReference type="Pfam" id="PF13200"/>
    </source>
</evidence>
<dbReference type="InterPro" id="IPR025275">
    <property type="entry name" value="DUF4015"/>
</dbReference>
<dbReference type="Pfam" id="PF13200">
    <property type="entry name" value="DUF4015"/>
    <property type="match status" value="1"/>
</dbReference>
<dbReference type="InterPro" id="IPR052177">
    <property type="entry name" value="Divisome_Glycosyl_Hydrolase"/>
</dbReference>
<sequence>MSKQEYRRPPHRRRWLQISAALLCLLAVLLIIVFFNRDRFQNQAAQSSHTNNTNQVAKAEKVEVSDQELQINEGNQALLRVPSVKPERFYKASQVNIAYPKEGVRGIYLSAHGMGTPSILERNINLLDSTGLNSVVIDVKSDWGSIATQLPTDNDLVKKNEEITFNGQEMMQTFEEKQIYPIARITTFKDTYAAQAHPDWSFKKSNGEIWSDAGGQTFLNPYNKDVWAYVVDVAKGAAELGFKDIQFDYVRFPEGFENFGTSLVYDMGDYAHYGKDSVEGRCQAITDFLAYAQKELRPYGVDVSADIFGYVTTIGAAPGIGQDFTDIANTVDVVSSMIYPSHWSNGDFGFTAPDLEPYGVVDNYMDVEDLRLENIDGDHAHSRPWLQAFTASYLANGTYQEYTNVEIEEQIQALRDHGVYEYLLWNAANDYPSNVDY</sequence>
<dbReference type="InterPro" id="IPR017853">
    <property type="entry name" value="GH"/>
</dbReference>
<gene>
    <name evidence="4" type="ORF">I6G68_08560</name>
    <name evidence="3" type="ORF">ODY43_06430</name>
</gene>
<name>A0A0X8FDR7_9LACT</name>
<proteinExistence type="predicted"/>
<accession>A0A0X8FDR7</accession>
<dbReference type="Proteomes" id="UP001069145">
    <property type="component" value="Unassembled WGS sequence"/>
</dbReference>
<protein>
    <submittedName>
        <fullName evidence="3 4">Glycoside hydrolase</fullName>
    </submittedName>
</protein>
<dbReference type="EMBL" id="JAOTML010000007">
    <property type="protein sequence ID" value="MCY3053621.1"/>
    <property type="molecule type" value="Genomic_DNA"/>
</dbReference>